<name>C4JH55_UNCRE</name>
<keyword evidence="7" id="KW-1185">Reference proteome</keyword>
<organism evidence="6 7">
    <name type="scientific">Uncinocarpus reesii (strain UAMH 1704)</name>
    <dbReference type="NCBI Taxonomy" id="336963"/>
    <lineage>
        <taxon>Eukaryota</taxon>
        <taxon>Fungi</taxon>
        <taxon>Dikarya</taxon>
        <taxon>Ascomycota</taxon>
        <taxon>Pezizomycotina</taxon>
        <taxon>Eurotiomycetes</taxon>
        <taxon>Eurotiomycetidae</taxon>
        <taxon>Onygenales</taxon>
        <taxon>Onygenaceae</taxon>
        <taxon>Uncinocarpus</taxon>
    </lineage>
</organism>
<gene>
    <name evidence="6" type="ORF">UREG_02628</name>
</gene>
<dbReference type="HOGENOM" id="CLU_009834_2_0_1"/>
<dbReference type="InterPro" id="IPR006176">
    <property type="entry name" value="3-OHacyl-CoA_DH_NAD-bd"/>
</dbReference>
<dbReference type="AlphaFoldDB" id="C4JH55"/>
<dbReference type="OMA" id="CKLGFGH"/>
<proteinExistence type="inferred from homology"/>
<dbReference type="GO" id="GO:0070403">
    <property type="term" value="F:NAD+ binding"/>
    <property type="evidence" value="ECO:0007669"/>
    <property type="project" value="InterPro"/>
</dbReference>
<dbReference type="KEGG" id="ure:UREG_02628"/>
<keyword evidence="3" id="KW-0560">Oxidoreductase</keyword>
<dbReference type="InterPro" id="IPR013328">
    <property type="entry name" value="6PGD_dom2"/>
</dbReference>
<dbReference type="GO" id="GO:0006631">
    <property type="term" value="P:fatty acid metabolic process"/>
    <property type="evidence" value="ECO:0007669"/>
    <property type="project" value="InterPro"/>
</dbReference>
<dbReference type="Pfam" id="PF00725">
    <property type="entry name" value="3HCDH"/>
    <property type="match status" value="1"/>
</dbReference>
<dbReference type="eggNOG" id="KOG2304">
    <property type="taxonomic scope" value="Eukaryota"/>
</dbReference>
<dbReference type="STRING" id="336963.C4JH55"/>
<sequence length="402" mass="43136">MAPGTCQRVCPHRPSRRQLRVATLSETPKLTDRRANDVTAHAFRLAAVDPRLEDILRTKDPNNSLNSQLDEPGFLLSQHLAMFRTAVTKGLAAGIPSIGTRAFSTSPAAQAAAEVNKVAVIGAGQMGLGIALVAAQKAGVPVTLVDSNQASLDKGLKFADKLLEKDVAKERITKDAAAKIRSMITPTTKLEDVSDVDFVIEAVPEIPDLKASIFSKLAQVAPKHAILATNTSSISITKIAASTTTDPRDLSNSSRVISTHFMNPVPVQKGVEIITGLQTSQDTIDTALEFVKRMGKIPARSTDSPGFLANRILMPYINEAISCLENGIGTREDIDSIMKYGTNVPMGPLTLADFIGIDTCLAIMNVLHQETGDSKYRPAGLLKKMVDAGWLGKKTGKGFYDY</sequence>
<feature type="domain" description="3-hydroxyacyl-CoA dehydrogenase C-terminal" evidence="4">
    <location>
        <begin position="306"/>
        <end position="402"/>
    </location>
</feature>
<dbReference type="RefSeq" id="XP_002543112.1">
    <property type="nucleotide sequence ID" value="XM_002543066.1"/>
</dbReference>
<reference evidence="7" key="1">
    <citation type="journal article" date="2009" name="Genome Res.">
        <title>Comparative genomic analyses of the human fungal pathogens Coccidioides and their relatives.</title>
        <authorList>
            <person name="Sharpton T.J."/>
            <person name="Stajich J.E."/>
            <person name="Rounsley S.D."/>
            <person name="Gardner M.J."/>
            <person name="Wortman J.R."/>
            <person name="Jordar V.S."/>
            <person name="Maiti R."/>
            <person name="Kodira C.D."/>
            <person name="Neafsey D.E."/>
            <person name="Zeng Q."/>
            <person name="Hung C.-Y."/>
            <person name="McMahan C."/>
            <person name="Muszewska A."/>
            <person name="Grynberg M."/>
            <person name="Mandel M.A."/>
            <person name="Kellner E.M."/>
            <person name="Barker B.M."/>
            <person name="Galgiani J.N."/>
            <person name="Orbach M.J."/>
            <person name="Kirkland T.N."/>
            <person name="Cole G.T."/>
            <person name="Henn M.R."/>
            <person name="Birren B.W."/>
            <person name="Taylor J.W."/>
        </authorList>
    </citation>
    <scope>NUCLEOTIDE SEQUENCE [LARGE SCALE GENOMIC DNA]</scope>
    <source>
        <strain evidence="7">UAMH 1704</strain>
    </source>
</reference>
<dbReference type="InterPro" id="IPR006180">
    <property type="entry name" value="3-OHacyl-CoA_DH_CS"/>
</dbReference>
<feature type="domain" description="3-hydroxyacyl-CoA dehydrogenase NAD binding" evidence="5">
    <location>
        <begin position="117"/>
        <end position="301"/>
    </location>
</feature>
<dbReference type="VEuPathDB" id="FungiDB:UREG_02628"/>
<dbReference type="Pfam" id="PF02737">
    <property type="entry name" value="3HCDH_N"/>
    <property type="match status" value="1"/>
</dbReference>
<dbReference type="SUPFAM" id="SSF51735">
    <property type="entry name" value="NAD(P)-binding Rossmann-fold domains"/>
    <property type="match status" value="1"/>
</dbReference>
<dbReference type="FunFam" id="3.40.50.720:FF:000009">
    <property type="entry name" value="Fatty oxidation complex, alpha subunit"/>
    <property type="match status" value="1"/>
</dbReference>
<dbReference type="PANTHER" id="PTHR48075">
    <property type="entry name" value="3-HYDROXYACYL-COA DEHYDROGENASE FAMILY PROTEIN"/>
    <property type="match status" value="1"/>
</dbReference>
<dbReference type="PROSITE" id="PS00067">
    <property type="entry name" value="3HCDH"/>
    <property type="match status" value="1"/>
</dbReference>
<dbReference type="Gene3D" id="1.10.1040.10">
    <property type="entry name" value="N-(1-d-carboxylethyl)-l-norvaline Dehydrogenase, domain 2"/>
    <property type="match status" value="1"/>
</dbReference>
<dbReference type="InterPro" id="IPR036291">
    <property type="entry name" value="NAD(P)-bd_dom_sf"/>
</dbReference>
<evidence type="ECO:0000256" key="3">
    <source>
        <dbReference type="ARBA" id="ARBA00023002"/>
    </source>
</evidence>
<evidence type="ECO:0000313" key="7">
    <source>
        <dbReference type="Proteomes" id="UP000002058"/>
    </source>
</evidence>
<comment type="pathway">
    <text evidence="1">Lipid metabolism; fatty acid beta-oxidation.</text>
</comment>
<evidence type="ECO:0000313" key="6">
    <source>
        <dbReference type="EMBL" id="EEP77779.1"/>
    </source>
</evidence>
<dbReference type="Gene3D" id="3.40.50.720">
    <property type="entry name" value="NAD(P)-binding Rossmann-like Domain"/>
    <property type="match status" value="1"/>
</dbReference>
<protein>
    <recommendedName>
        <fullName evidence="8">3-hydroxybutyryl-CoA dehydrogenase</fullName>
    </recommendedName>
</protein>
<dbReference type="OrthoDB" id="5958943at2759"/>
<dbReference type="InterPro" id="IPR008927">
    <property type="entry name" value="6-PGluconate_DH-like_C_sf"/>
</dbReference>
<accession>C4JH55</accession>
<dbReference type="GO" id="GO:0016616">
    <property type="term" value="F:oxidoreductase activity, acting on the CH-OH group of donors, NAD or NADP as acceptor"/>
    <property type="evidence" value="ECO:0007669"/>
    <property type="project" value="InterPro"/>
</dbReference>
<dbReference type="InterPro" id="IPR006108">
    <property type="entry name" value="3HC_DH_C"/>
</dbReference>
<evidence type="ECO:0000256" key="1">
    <source>
        <dbReference type="ARBA" id="ARBA00005005"/>
    </source>
</evidence>
<evidence type="ECO:0000256" key="2">
    <source>
        <dbReference type="ARBA" id="ARBA00009463"/>
    </source>
</evidence>
<dbReference type="GeneID" id="8443073"/>
<dbReference type="Proteomes" id="UP000002058">
    <property type="component" value="Unassembled WGS sequence"/>
</dbReference>
<evidence type="ECO:0008006" key="8">
    <source>
        <dbReference type="Google" id="ProtNLM"/>
    </source>
</evidence>
<evidence type="ECO:0000259" key="5">
    <source>
        <dbReference type="Pfam" id="PF02737"/>
    </source>
</evidence>
<dbReference type="PANTHER" id="PTHR48075:SF5">
    <property type="entry name" value="3-HYDROXYBUTYRYL-COA DEHYDROGENASE"/>
    <property type="match status" value="1"/>
</dbReference>
<evidence type="ECO:0000259" key="4">
    <source>
        <dbReference type="Pfam" id="PF00725"/>
    </source>
</evidence>
<dbReference type="InParanoid" id="C4JH55"/>
<dbReference type="EMBL" id="CH476615">
    <property type="protein sequence ID" value="EEP77779.1"/>
    <property type="molecule type" value="Genomic_DNA"/>
</dbReference>
<comment type="similarity">
    <text evidence="2">Belongs to the 3-hydroxyacyl-CoA dehydrogenase family.</text>
</comment>
<dbReference type="SUPFAM" id="SSF48179">
    <property type="entry name" value="6-phosphogluconate dehydrogenase C-terminal domain-like"/>
    <property type="match status" value="1"/>
</dbReference>